<name>A0A8K0X792_9PEZI</name>
<gene>
    <name evidence="1" type="ORF">B0T11DRAFT_63634</name>
</gene>
<protein>
    <submittedName>
        <fullName evidence="1">Uncharacterized protein</fullName>
    </submittedName>
</protein>
<sequence length="267" mass="29624">MEILHPPSDDRYTITFGPDKTNAVSFTEAFLKEHFDYFNGCLSNATVECAEKKTNLADTTANAFAIIVAFLVVGVFPKLPHGGDPSQMITDRLNAAILADYLGVKSMANLVLMLQNDVREILTAYREALTMEHIETALAENVPESFVQFVEIFAAAAIKPTLLGWMKDAKRETIEASIAGQSLPDGGVYRFKRIIEHYESLLTHDEYGAEVFKELRKVIQMSKRLNKLAIDTAAVNKNLKQVPGAVDHVTYRDPLPIPTTEGCLFTV</sequence>
<keyword evidence="2" id="KW-1185">Reference proteome</keyword>
<dbReference type="EMBL" id="JAGPXD010000002">
    <property type="protein sequence ID" value="KAH7368369.1"/>
    <property type="molecule type" value="Genomic_DNA"/>
</dbReference>
<evidence type="ECO:0000313" key="1">
    <source>
        <dbReference type="EMBL" id="KAH7368369.1"/>
    </source>
</evidence>
<dbReference type="Proteomes" id="UP000813385">
    <property type="component" value="Unassembled WGS sequence"/>
</dbReference>
<comment type="caution">
    <text evidence="1">The sequence shown here is derived from an EMBL/GenBank/DDBJ whole genome shotgun (WGS) entry which is preliminary data.</text>
</comment>
<reference evidence="1" key="1">
    <citation type="journal article" date="2021" name="Nat. Commun.">
        <title>Genetic determinants of endophytism in the Arabidopsis root mycobiome.</title>
        <authorList>
            <person name="Mesny F."/>
            <person name="Miyauchi S."/>
            <person name="Thiergart T."/>
            <person name="Pickel B."/>
            <person name="Atanasova L."/>
            <person name="Karlsson M."/>
            <person name="Huettel B."/>
            <person name="Barry K.W."/>
            <person name="Haridas S."/>
            <person name="Chen C."/>
            <person name="Bauer D."/>
            <person name="Andreopoulos W."/>
            <person name="Pangilinan J."/>
            <person name="LaButti K."/>
            <person name="Riley R."/>
            <person name="Lipzen A."/>
            <person name="Clum A."/>
            <person name="Drula E."/>
            <person name="Henrissat B."/>
            <person name="Kohler A."/>
            <person name="Grigoriev I.V."/>
            <person name="Martin F.M."/>
            <person name="Hacquard S."/>
        </authorList>
    </citation>
    <scope>NUCLEOTIDE SEQUENCE</scope>
    <source>
        <strain evidence="1">MPI-CAGE-AT-0016</strain>
    </source>
</reference>
<proteinExistence type="predicted"/>
<evidence type="ECO:0000313" key="2">
    <source>
        <dbReference type="Proteomes" id="UP000813385"/>
    </source>
</evidence>
<organism evidence="1 2">
    <name type="scientific">Plectosphaerella cucumerina</name>
    <dbReference type="NCBI Taxonomy" id="40658"/>
    <lineage>
        <taxon>Eukaryota</taxon>
        <taxon>Fungi</taxon>
        <taxon>Dikarya</taxon>
        <taxon>Ascomycota</taxon>
        <taxon>Pezizomycotina</taxon>
        <taxon>Sordariomycetes</taxon>
        <taxon>Hypocreomycetidae</taxon>
        <taxon>Glomerellales</taxon>
        <taxon>Plectosphaerellaceae</taxon>
        <taxon>Plectosphaerella</taxon>
    </lineage>
</organism>
<accession>A0A8K0X792</accession>
<dbReference type="AlphaFoldDB" id="A0A8K0X792"/>
<dbReference type="OrthoDB" id="4850859at2759"/>